<proteinExistence type="predicted"/>
<name>A0ACC2U1N0_9FUNG</name>
<dbReference type="Proteomes" id="UP001165960">
    <property type="component" value="Unassembled WGS sequence"/>
</dbReference>
<evidence type="ECO:0000313" key="1">
    <source>
        <dbReference type="EMBL" id="KAJ9080682.1"/>
    </source>
</evidence>
<evidence type="ECO:0000313" key="2">
    <source>
        <dbReference type="Proteomes" id="UP001165960"/>
    </source>
</evidence>
<comment type="caution">
    <text evidence="1">The sequence shown here is derived from an EMBL/GenBank/DDBJ whole genome shotgun (WGS) entry which is preliminary data.</text>
</comment>
<accession>A0ACC2U1N0</accession>
<organism evidence="1 2">
    <name type="scientific">Entomophthora muscae</name>
    <dbReference type="NCBI Taxonomy" id="34485"/>
    <lineage>
        <taxon>Eukaryota</taxon>
        <taxon>Fungi</taxon>
        <taxon>Fungi incertae sedis</taxon>
        <taxon>Zoopagomycota</taxon>
        <taxon>Entomophthoromycotina</taxon>
        <taxon>Entomophthoromycetes</taxon>
        <taxon>Entomophthorales</taxon>
        <taxon>Entomophthoraceae</taxon>
        <taxon>Entomophthora</taxon>
    </lineage>
</organism>
<dbReference type="EMBL" id="QTSX02001532">
    <property type="protein sequence ID" value="KAJ9080682.1"/>
    <property type="molecule type" value="Genomic_DNA"/>
</dbReference>
<sequence length="221" mass="24106">MSFKSSHSKEFSECVPLPSNTSVESAGECPFLTSGAHYRGTTHSNQPPSSEPDTPPSIPKDLTGFGERYLDVINVEDLPVLPSCQYTEVPVVSLARLTLINCQNLASVASGLFLGYQLSQEPTNTQLSLFHQHPEVQHLMTIFCSYLATDEGNLKRFPTLNNEACSRYCYKKQYGTSGIDCTTAQGAYSALPLHFGSLAVSAPAIVLSNENYNILIGNLFM</sequence>
<keyword evidence="2" id="KW-1185">Reference proteome</keyword>
<gene>
    <name evidence="1" type="ORF">DSO57_1022347</name>
</gene>
<protein>
    <submittedName>
        <fullName evidence="1">Uncharacterized protein</fullName>
    </submittedName>
</protein>
<reference evidence="1" key="1">
    <citation type="submission" date="2022-04" db="EMBL/GenBank/DDBJ databases">
        <title>Genome of the entomopathogenic fungus Entomophthora muscae.</title>
        <authorList>
            <person name="Elya C."/>
            <person name="Lovett B.R."/>
            <person name="Lee E."/>
            <person name="Macias A.M."/>
            <person name="Hajek A.E."/>
            <person name="De Bivort B.L."/>
            <person name="Kasson M.T."/>
            <person name="De Fine Licht H.H."/>
            <person name="Stajich J.E."/>
        </authorList>
    </citation>
    <scope>NUCLEOTIDE SEQUENCE</scope>
    <source>
        <strain evidence="1">Berkeley</strain>
    </source>
</reference>